<evidence type="ECO:0000313" key="14">
    <source>
        <dbReference type="Proteomes" id="UP000562464"/>
    </source>
</evidence>
<organism evidence="13 14">
    <name type="scientific">Lactovum miscens</name>
    <dbReference type="NCBI Taxonomy" id="190387"/>
    <lineage>
        <taxon>Bacteria</taxon>
        <taxon>Bacillati</taxon>
        <taxon>Bacillota</taxon>
        <taxon>Bacilli</taxon>
        <taxon>Lactobacillales</taxon>
        <taxon>Streptococcaceae</taxon>
        <taxon>Lactovum</taxon>
    </lineage>
</organism>
<gene>
    <name evidence="13" type="ORF">HNQ37_000762</name>
</gene>
<dbReference type="Gene3D" id="3.40.720.10">
    <property type="entry name" value="Alkaline Phosphatase, subunit A"/>
    <property type="match status" value="1"/>
</dbReference>
<evidence type="ECO:0000256" key="5">
    <source>
        <dbReference type="ARBA" id="ARBA00022692"/>
    </source>
</evidence>
<keyword evidence="14" id="KW-1185">Reference proteome</keyword>
<feature type="binding site" evidence="10">
    <location>
        <position position="496"/>
    </location>
    <ligand>
        <name>Mn(2+)</name>
        <dbReference type="ChEBI" id="CHEBI:29035"/>
    </ligand>
</feature>
<dbReference type="InterPro" id="IPR000917">
    <property type="entry name" value="Sulfatase_N"/>
</dbReference>
<keyword evidence="4" id="KW-1003">Cell membrane</keyword>
<evidence type="ECO:0000259" key="12">
    <source>
        <dbReference type="Pfam" id="PF00884"/>
    </source>
</evidence>
<dbReference type="RefSeq" id="WP_183539444.1">
    <property type="nucleotide sequence ID" value="NZ_JACHHV010000009.1"/>
</dbReference>
<comment type="pathway">
    <text evidence="2">Cell wall biogenesis; lipoteichoic acid biosynthesis.</text>
</comment>
<dbReference type="AlphaFoldDB" id="A0A841C507"/>
<keyword evidence="7 11" id="KW-0472">Membrane</keyword>
<feature type="active site" evidence="8">
    <location>
        <position position="317"/>
    </location>
</feature>
<evidence type="ECO:0000256" key="7">
    <source>
        <dbReference type="ARBA" id="ARBA00023136"/>
    </source>
</evidence>
<proteinExistence type="inferred from homology"/>
<evidence type="ECO:0000313" key="13">
    <source>
        <dbReference type="EMBL" id="MBB5887883.1"/>
    </source>
</evidence>
<dbReference type="SUPFAM" id="SSF53649">
    <property type="entry name" value="Alkaline phosphatase-like"/>
    <property type="match status" value="1"/>
</dbReference>
<feature type="binding site" evidence="9">
    <location>
        <position position="434"/>
    </location>
    <ligand>
        <name>substrate</name>
    </ligand>
</feature>
<evidence type="ECO:0000256" key="6">
    <source>
        <dbReference type="ARBA" id="ARBA00022989"/>
    </source>
</evidence>
<dbReference type="Proteomes" id="UP000562464">
    <property type="component" value="Unassembled WGS sequence"/>
</dbReference>
<dbReference type="PANTHER" id="PTHR47371:SF3">
    <property type="entry name" value="PHOSPHOGLYCEROL TRANSFERASE I"/>
    <property type="match status" value="1"/>
</dbReference>
<dbReference type="PANTHER" id="PTHR47371">
    <property type="entry name" value="LIPOTEICHOIC ACID SYNTHASE"/>
    <property type="match status" value="1"/>
</dbReference>
<comment type="caution">
    <text evidence="13">The sequence shown here is derived from an EMBL/GenBank/DDBJ whole genome shotgun (WGS) entry which is preliminary data.</text>
</comment>
<dbReference type="InterPro" id="IPR012160">
    <property type="entry name" value="LtaS-like"/>
</dbReference>
<keyword evidence="9" id="KW-0464">Manganese</keyword>
<dbReference type="CDD" id="cd16015">
    <property type="entry name" value="LTA_synthase"/>
    <property type="match status" value="1"/>
</dbReference>
<feature type="transmembrane region" description="Helical" evidence="11">
    <location>
        <begin position="74"/>
        <end position="94"/>
    </location>
</feature>
<feature type="transmembrane region" description="Helical" evidence="11">
    <location>
        <begin position="163"/>
        <end position="181"/>
    </location>
</feature>
<reference evidence="13 14" key="1">
    <citation type="submission" date="2020-08" db="EMBL/GenBank/DDBJ databases">
        <title>Genomic Encyclopedia of Type Strains, Phase IV (KMG-IV): sequencing the most valuable type-strain genomes for metagenomic binning, comparative biology and taxonomic classification.</title>
        <authorList>
            <person name="Goeker M."/>
        </authorList>
    </citation>
    <scope>NUCLEOTIDE SEQUENCE [LARGE SCALE GENOMIC DNA]</scope>
    <source>
        <strain evidence="13 14">DSM 14925</strain>
    </source>
</reference>
<protein>
    <submittedName>
        <fullName evidence="13">Lipoteichoic acid synthase</fullName>
        <ecNumber evidence="13">2.7.8.20</ecNumber>
    </submittedName>
</protein>
<name>A0A841C507_9LACT</name>
<dbReference type="EMBL" id="JACHHV010000009">
    <property type="protein sequence ID" value="MBB5887883.1"/>
    <property type="molecule type" value="Genomic_DNA"/>
</dbReference>
<evidence type="ECO:0000256" key="9">
    <source>
        <dbReference type="PIRSR" id="PIRSR005091-2"/>
    </source>
</evidence>
<evidence type="ECO:0000256" key="4">
    <source>
        <dbReference type="ARBA" id="ARBA00022475"/>
    </source>
</evidence>
<feature type="domain" description="Sulfatase N-terminal" evidence="12">
    <location>
        <begin position="260"/>
        <end position="570"/>
    </location>
</feature>
<evidence type="ECO:0000256" key="10">
    <source>
        <dbReference type="PIRSR" id="PIRSR005091-3"/>
    </source>
</evidence>
<dbReference type="InterPro" id="IPR050448">
    <property type="entry name" value="OpgB/LTA_synthase_biosynth"/>
</dbReference>
<dbReference type="PIRSF" id="PIRSF005091">
    <property type="entry name" value="Mmb_sulf_HI1246"/>
    <property type="match status" value="1"/>
</dbReference>
<evidence type="ECO:0000256" key="2">
    <source>
        <dbReference type="ARBA" id="ARBA00004936"/>
    </source>
</evidence>
<evidence type="ECO:0000256" key="1">
    <source>
        <dbReference type="ARBA" id="ARBA00004651"/>
    </source>
</evidence>
<dbReference type="InterPro" id="IPR017850">
    <property type="entry name" value="Alkaline_phosphatase_core_sf"/>
</dbReference>
<dbReference type="Gene3D" id="3.30.1120.170">
    <property type="match status" value="1"/>
</dbReference>
<feature type="transmembrane region" description="Helical" evidence="11">
    <location>
        <begin position="49"/>
        <end position="69"/>
    </location>
</feature>
<feature type="binding site" evidence="10">
    <location>
        <position position="317"/>
    </location>
    <ligand>
        <name>Mn(2+)</name>
        <dbReference type="ChEBI" id="CHEBI:29035"/>
    </ligand>
</feature>
<dbReference type="Pfam" id="PF00884">
    <property type="entry name" value="Sulfatase"/>
    <property type="match status" value="1"/>
</dbReference>
<sequence>MLNFVKRLLSAFNTRIGLVWYLAIFLWIKTLIAYISVFNLRGVGVVDNLMIFINPFSFTIAAFSLTLFIKRTPIFYTAIGCLSALATLILFGNINYYREFTDFLTIDTIISGSRMFGTGALGVDSIPTNMWDFIYWIDFIIIIVLFIVKRIKIDKRPIETKRAFTWFSFALMLFGLNFWAADVIKPQLIMARAQSDKTYVVRYLGLGPWMLTDSYYTHLANSQRANAKLSTLQNIQKYIKDNRYLAPNITFEQSQGVQKKNVILIHLESFQQFLVDLSITGTDNQQHVVTPFLNSIYHSTETYGFNNFYSQIGQGKTSDAETLLETSTFGLPAGSFLSKDGATQTFQAMPSILSQTQGYSTAVFHGNAGSFYNRINSYKSMGYQNFFDQSYFDANNATLTSYGVKDKLLFHDSVPYLEQLQQPFYVKYLTVSNHLNYDISQDDWDPNFKTTDSGNKLIDKYFVTAHYLDQAIKEFYDYLKVTGLYDKSMIVLYGDHFGIPDSNSADLSTILKTATDAPHFNQTDYNDFDWTQLQKTPFMINIPGNTSGHIINTYVGELDVMPTIEHLLGVDTSKYVQFGQDMFASGRADYVALRNGGFVTPTITLPSISSKVFYDTQTGLPITAPTPDQVKYVADTKMKVAQLLQMSDNLNNQNLLRFYTPDDFKPVNTTNYDYSFKTTLKRLANQQKSLGAGSTSLWSQNGNKTSWNNFITNAPELINGADKPKYKPSK</sequence>
<feature type="binding site" evidence="10">
    <location>
        <position position="495"/>
    </location>
    <ligand>
        <name>Mn(2+)</name>
        <dbReference type="ChEBI" id="CHEBI:29035"/>
    </ligand>
</feature>
<evidence type="ECO:0000256" key="3">
    <source>
        <dbReference type="ARBA" id="ARBA00009983"/>
    </source>
</evidence>
<keyword evidence="6 11" id="KW-1133">Transmembrane helix</keyword>
<feature type="binding site" evidence="10">
    <location>
        <position position="268"/>
    </location>
    <ligand>
        <name>Mn(2+)</name>
        <dbReference type="ChEBI" id="CHEBI:29035"/>
    </ligand>
</feature>
<feature type="transmembrane region" description="Helical" evidence="11">
    <location>
        <begin position="133"/>
        <end position="151"/>
    </location>
</feature>
<accession>A0A841C507</accession>
<comment type="similarity">
    <text evidence="3">Belongs to the LTA synthase family.</text>
</comment>
<dbReference type="GO" id="GO:0046872">
    <property type="term" value="F:metal ion binding"/>
    <property type="evidence" value="ECO:0007669"/>
    <property type="project" value="UniProtKB-KW"/>
</dbReference>
<keyword evidence="13" id="KW-0808">Transferase</keyword>
<dbReference type="GO" id="GO:0008960">
    <property type="term" value="F:phosphatidylglycerol-membrane-oligosaccharide glycerophosphotransferase activity"/>
    <property type="evidence" value="ECO:0007669"/>
    <property type="project" value="UniProtKB-EC"/>
</dbReference>
<dbReference type="GO" id="GO:0005886">
    <property type="term" value="C:plasma membrane"/>
    <property type="evidence" value="ECO:0007669"/>
    <property type="project" value="UniProtKB-SubCell"/>
</dbReference>
<evidence type="ECO:0000256" key="11">
    <source>
        <dbReference type="SAM" id="Phobius"/>
    </source>
</evidence>
<dbReference type="EC" id="2.7.8.20" evidence="13"/>
<comment type="subcellular location">
    <subcellularLocation>
        <location evidence="1">Cell membrane</location>
        <topology evidence="1">Multi-pass membrane protein</topology>
    </subcellularLocation>
</comment>
<evidence type="ECO:0000256" key="8">
    <source>
        <dbReference type="PIRSR" id="PIRSR005091-1"/>
    </source>
</evidence>
<keyword evidence="5 11" id="KW-0812">Transmembrane</keyword>
<feature type="transmembrane region" description="Helical" evidence="11">
    <location>
        <begin position="12"/>
        <end position="37"/>
    </location>
</feature>
<keyword evidence="9" id="KW-0479">Metal-binding</keyword>